<proteinExistence type="predicted"/>
<reference evidence="2 3" key="1">
    <citation type="submission" date="2018-12" db="EMBL/GenBank/DDBJ databases">
        <title>Draft genome sequence of Embleya hyalina NBRC 13850T.</title>
        <authorList>
            <person name="Komaki H."/>
            <person name="Hosoyama A."/>
            <person name="Kimura A."/>
            <person name="Ichikawa N."/>
            <person name="Tamura T."/>
        </authorList>
    </citation>
    <scope>NUCLEOTIDE SEQUENCE [LARGE SCALE GENOMIC DNA]</scope>
    <source>
        <strain evidence="2 3">NBRC 13850</strain>
    </source>
</reference>
<protein>
    <submittedName>
        <fullName evidence="2">Transcriptional regulator</fullName>
    </submittedName>
</protein>
<feature type="domain" description="HTH cro/C1-type" evidence="1">
    <location>
        <begin position="17"/>
        <end position="71"/>
    </location>
</feature>
<accession>A0A401YHU7</accession>
<dbReference type="InterPro" id="IPR043917">
    <property type="entry name" value="DUF5753"/>
</dbReference>
<dbReference type="InterPro" id="IPR010982">
    <property type="entry name" value="Lambda_DNA-bd_dom_sf"/>
</dbReference>
<gene>
    <name evidence="2" type="ORF">EHYA_01845</name>
</gene>
<comment type="caution">
    <text evidence="2">The sequence shown here is derived from an EMBL/GenBank/DDBJ whole genome shotgun (WGS) entry which is preliminary data.</text>
</comment>
<evidence type="ECO:0000313" key="2">
    <source>
        <dbReference type="EMBL" id="GCD94186.1"/>
    </source>
</evidence>
<dbReference type="SUPFAM" id="SSF47413">
    <property type="entry name" value="lambda repressor-like DNA-binding domains"/>
    <property type="match status" value="1"/>
</dbReference>
<dbReference type="EMBL" id="BIFH01000015">
    <property type="protein sequence ID" value="GCD94186.1"/>
    <property type="molecule type" value="Genomic_DNA"/>
</dbReference>
<dbReference type="RefSeq" id="WP_126636400.1">
    <property type="nucleotide sequence ID" value="NZ_BIFH01000015.1"/>
</dbReference>
<dbReference type="AlphaFoldDB" id="A0A401YHU7"/>
<evidence type="ECO:0000259" key="1">
    <source>
        <dbReference type="PROSITE" id="PS50943"/>
    </source>
</evidence>
<dbReference type="SMART" id="SM00530">
    <property type="entry name" value="HTH_XRE"/>
    <property type="match status" value="1"/>
</dbReference>
<dbReference type="Gene3D" id="1.10.260.40">
    <property type="entry name" value="lambda repressor-like DNA-binding domains"/>
    <property type="match status" value="1"/>
</dbReference>
<dbReference type="Pfam" id="PF13560">
    <property type="entry name" value="HTH_31"/>
    <property type="match status" value="1"/>
</dbReference>
<dbReference type="InterPro" id="IPR001387">
    <property type="entry name" value="Cro/C1-type_HTH"/>
</dbReference>
<organism evidence="2 3">
    <name type="scientific">Embleya hyalina</name>
    <dbReference type="NCBI Taxonomy" id="516124"/>
    <lineage>
        <taxon>Bacteria</taxon>
        <taxon>Bacillati</taxon>
        <taxon>Actinomycetota</taxon>
        <taxon>Actinomycetes</taxon>
        <taxon>Kitasatosporales</taxon>
        <taxon>Streptomycetaceae</taxon>
        <taxon>Embleya</taxon>
    </lineage>
</organism>
<evidence type="ECO:0000313" key="3">
    <source>
        <dbReference type="Proteomes" id="UP000286931"/>
    </source>
</evidence>
<dbReference type="Pfam" id="PF19054">
    <property type="entry name" value="DUF5753"/>
    <property type="match status" value="1"/>
</dbReference>
<dbReference type="GO" id="GO:0003677">
    <property type="term" value="F:DNA binding"/>
    <property type="evidence" value="ECO:0007669"/>
    <property type="project" value="InterPro"/>
</dbReference>
<dbReference type="Proteomes" id="UP000286931">
    <property type="component" value="Unassembled WGS sequence"/>
</dbReference>
<dbReference type="OrthoDB" id="4966777at2"/>
<dbReference type="CDD" id="cd00093">
    <property type="entry name" value="HTH_XRE"/>
    <property type="match status" value="1"/>
</dbReference>
<keyword evidence="3" id="KW-1185">Reference proteome</keyword>
<name>A0A401YHU7_9ACTN</name>
<dbReference type="PROSITE" id="PS50943">
    <property type="entry name" value="HTH_CROC1"/>
    <property type="match status" value="1"/>
</dbReference>
<sequence length="281" mass="31273">MPSSRSGTAQRQAGEEIRRLRIARQMTLTSVAERVGWDKSKVSRLETGRMIIDGHHVDAFANVLSLSPADKRRVMRLLGLEDGKAAPWWAGYESALTPEYEDLIFLETHARVIDTASTMVPGLLQAPLYARATLLQSPFVPDPDDAEALLKVRQRRQHVVTSGQVKLVATLSQSALASAFCGREALRQQLAHLLKLSEMGNVQLRIVPFDTPTAAFLGSVTILELPDAPDAVVHVAYEAGSQLLRDARLVKRYRRDLDYYRATAQDEVASRAMITSRWEEL</sequence>